<protein>
    <submittedName>
        <fullName evidence="1">Uncharacterized protein</fullName>
    </submittedName>
</protein>
<keyword evidence="2" id="KW-1185">Reference proteome</keyword>
<accession>A0A392T0I8</accession>
<proteinExistence type="predicted"/>
<feature type="non-terminal residue" evidence="1">
    <location>
        <position position="1"/>
    </location>
</feature>
<sequence length="33" mass="3728">KQEGFCHWPVAQGAVELAGAGFVFCRWRNAQTY</sequence>
<name>A0A392T0I8_9FABA</name>
<dbReference type="EMBL" id="LXQA010467299">
    <property type="protein sequence ID" value="MCI53686.1"/>
    <property type="molecule type" value="Genomic_DNA"/>
</dbReference>
<dbReference type="AlphaFoldDB" id="A0A392T0I8"/>
<evidence type="ECO:0000313" key="2">
    <source>
        <dbReference type="Proteomes" id="UP000265520"/>
    </source>
</evidence>
<reference evidence="1 2" key="1">
    <citation type="journal article" date="2018" name="Front. Plant Sci.">
        <title>Red Clover (Trifolium pratense) and Zigzag Clover (T. medium) - A Picture of Genomic Similarities and Differences.</title>
        <authorList>
            <person name="Dluhosova J."/>
            <person name="Istvanek J."/>
            <person name="Nedelnik J."/>
            <person name="Repkova J."/>
        </authorList>
    </citation>
    <scope>NUCLEOTIDE SEQUENCE [LARGE SCALE GENOMIC DNA]</scope>
    <source>
        <strain evidence="2">cv. 10/8</strain>
        <tissue evidence="1">Leaf</tissue>
    </source>
</reference>
<organism evidence="1 2">
    <name type="scientific">Trifolium medium</name>
    <dbReference type="NCBI Taxonomy" id="97028"/>
    <lineage>
        <taxon>Eukaryota</taxon>
        <taxon>Viridiplantae</taxon>
        <taxon>Streptophyta</taxon>
        <taxon>Embryophyta</taxon>
        <taxon>Tracheophyta</taxon>
        <taxon>Spermatophyta</taxon>
        <taxon>Magnoliopsida</taxon>
        <taxon>eudicotyledons</taxon>
        <taxon>Gunneridae</taxon>
        <taxon>Pentapetalae</taxon>
        <taxon>rosids</taxon>
        <taxon>fabids</taxon>
        <taxon>Fabales</taxon>
        <taxon>Fabaceae</taxon>
        <taxon>Papilionoideae</taxon>
        <taxon>50 kb inversion clade</taxon>
        <taxon>NPAAA clade</taxon>
        <taxon>Hologalegina</taxon>
        <taxon>IRL clade</taxon>
        <taxon>Trifolieae</taxon>
        <taxon>Trifolium</taxon>
    </lineage>
</organism>
<comment type="caution">
    <text evidence="1">The sequence shown here is derived from an EMBL/GenBank/DDBJ whole genome shotgun (WGS) entry which is preliminary data.</text>
</comment>
<dbReference type="Proteomes" id="UP000265520">
    <property type="component" value="Unassembled WGS sequence"/>
</dbReference>
<evidence type="ECO:0000313" key="1">
    <source>
        <dbReference type="EMBL" id="MCI53686.1"/>
    </source>
</evidence>